<feature type="signal peptide" evidence="1">
    <location>
        <begin position="1"/>
        <end position="23"/>
    </location>
</feature>
<dbReference type="AlphaFoldDB" id="A0AAE3D1N7"/>
<keyword evidence="4" id="KW-1185">Reference proteome</keyword>
<name>A0AAE3D1N7_9HYPH</name>
<feature type="chain" id="PRO_5042071404" evidence="1">
    <location>
        <begin position="24"/>
        <end position="126"/>
    </location>
</feature>
<dbReference type="Pfam" id="PF13629">
    <property type="entry name" value="T2SS-T3SS_pil_N"/>
    <property type="match status" value="1"/>
</dbReference>
<sequence length="126" mass="13722">MPAQVMWSIILVALFTGFAPARAAADDNIRVEVDYARVIKLDQPVSKVIIGNADIADAAVADSKTIILTGKSFGTTNIVILDEQGQALVDERVLVSLESYNTLQVYRQTEREVLSCTPACQPLIEE</sequence>
<accession>A0AAE3D1N7</accession>
<gene>
    <name evidence="3" type="ORF">K1W69_12925</name>
</gene>
<proteinExistence type="predicted"/>
<protein>
    <submittedName>
        <fullName evidence="3">Pilus assembly protein N-terminal domain-containing protein</fullName>
    </submittedName>
</protein>
<keyword evidence="1" id="KW-0732">Signal</keyword>
<comment type="caution">
    <text evidence="3">The sequence shown here is derived from an EMBL/GenBank/DDBJ whole genome shotgun (WGS) entry which is preliminary data.</text>
</comment>
<evidence type="ECO:0000259" key="2">
    <source>
        <dbReference type="Pfam" id="PF13629"/>
    </source>
</evidence>
<evidence type="ECO:0000313" key="3">
    <source>
        <dbReference type="EMBL" id="MBW8638092.1"/>
    </source>
</evidence>
<evidence type="ECO:0000313" key="4">
    <source>
        <dbReference type="Proteomes" id="UP001196509"/>
    </source>
</evidence>
<feature type="domain" description="Pilus formation protein N-terminal" evidence="2">
    <location>
        <begin position="27"/>
        <end position="96"/>
    </location>
</feature>
<reference evidence="3" key="1">
    <citation type="submission" date="2021-08" db="EMBL/GenBank/DDBJ databases">
        <title>Hoeflea bacterium WL0058 sp. nov., isolated from the sediment.</title>
        <authorList>
            <person name="Wang L."/>
            <person name="Zhang D."/>
        </authorList>
    </citation>
    <scope>NUCLEOTIDE SEQUENCE</scope>
    <source>
        <strain evidence="3">WL0058</strain>
    </source>
</reference>
<dbReference type="InterPro" id="IPR032789">
    <property type="entry name" value="T2SS-T3SS_pil_N"/>
</dbReference>
<organism evidence="3 4">
    <name type="scientific">Flavimaribacter sediminis</name>
    <dbReference type="NCBI Taxonomy" id="2865987"/>
    <lineage>
        <taxon>Bacteria</taxon>
        <taxon>Pseudomonadati</taxon>
        <taxon>Pseudomonadota</taxon>
        <taxon>Alphaproteobacteria</taxon>
        <taxon>Hyphomicrobiales</taxon>
        <taxon>Rhizobiaceae</taxon>
        <taxon>Flavimaribacter</taxon>
    </lineage>
</organism>
<dbReference type="Proteomes" id="UP001196509">
    <property type="component" value="Unassembled WGS sequence"/>
</dbReference>
<dbReference type="EMBL" id="JAICBX010000002">
    <property type="protein sequence ID" value="MBW8638092.1"/>
    <property type="molecule type" value="Genomic_DNA"/>
</dbReference>
<evidence type="ECO:0000256" key="1">
    <source>
        <dbReference type="SAM" id="SignalP"/>
    </source>
</evidence>